<evidence type="ECO:0000259" key="1">
    <source>
        <dbReference type="PROSITE" id="PS50943"/>
    </source>
</evidence>
<sequence>MENRIRSYRIQKNITQEELANGIVSTSYLSKIENGSVEPSQEVLNLLYERLGVDLQEINPKNISIQIKKCYRNILLGNETLATDELSRLKQKGSLYEKKFEIKIQLLESRILINQQDLDGALRLLSKYDRNQESFSIAAKRFYHINKGLIDYYSGNFVDSNAHFLMAEKLIDELSDNLEIGEIYYFIALTYSQLQKASHSIESTKKALKVYQSTYLQKKCVYCHILLGINYRKIREWDQAEESYQWARTICENFNYHEILDSVEQNLGFLYEKKQDHMKALQCYMNSLRYKQKNQDHSGMILTYMSIVRLYYEKENSREAAYWMEKASSIFAEELNLSKDIFIQYKVYKSLLSSDSDDELEEYLSKEVIPYYTENKSYENIVTYSTILSKLYEKKSRYKPAGVYWKKAIEAYQKLVNV</sequence>
<dbReference type="InterPro" id="IPR001387">
    <property type="entry name" value="Cro/C1-type_HTH"/>
</dbReference>
<proteinExistence type="predicted"/>
<accession>A0ABN0VTJ5</accession>
<dbReference type="Pfam" id="PF01381">
    <property type="entry name" value="HTH_3"/>
    <property type="match status" value="1"/>
</dbReference>
<name>A0ABN0VTJ5_9BACI</name>
<organism evidence="2 3">
    <name type="scientific">Bacillus carboniphilus</name>
    <dbReference type="NCBI Taxonomy" id="86663"/>
    <lineage>
        <taxon>Bacteria</taxon>
        <taxon>Bacillati</taxon>
        <taxon>Bacillota</taxon>
        <taxon>Bacilli</taxon>
        <taxon>Bacillales</taxon>
        <taxon>Bacillaceae</taxon>
        <taxon>Bacillus</taxon>
    </lineage>
</organism>
<dbReference type="PANTHER" id="PTHR37038">
    <property type="entry name" value="TRANSCRIPTIONAL REGULATOR-RELATED"/>
    <property type="match status" value="1"/>
</dbReference>
<dbReference type="Proteomes" id="UP001500782">
    <property type="component" value="Unassembled WGS sequence"/>
</dbReference>
<dbReference type="PANTHER" id="PTHR37038:SF14">
    <property type="entry name" value="TRANSCRIPTIONAL ACTIVATOR"/>
    <property type="match status" value="1"/>
</dbReference>
<dbReference type="RefSeq" id="WP_343795948.1">
    <property type="nucleotide sequence ID" value="NZ_BAAADJ010000004.1"/>
</dbReference>
<dbReference type="Gene3D" id="1.25.40.10">
    <property type="entry name" value="Tetratricopeptide repeat domain"/>
    <property type="match status" value="1"/>
</dbReference>
<dbReference type="EMBL" id="BAAADJ010000004">
    <property type="protein sequence ID" value="GAA0316961.1"/>
    <property type="molecule type" value="Genomic_DNA"/>
</dbReference>
<dbReference type="CDD" id="cd00093">
    <property type="entry name" value="HTH_XRE"/>
    <property type="match status" value="1"/>
</dbReference>
<dbReference type="PROSITE" id="PS50943">
    <property type="entry name" value="HTH_CROC1"/>
    <property type="match status" value="1"/>
</dbReference>
<dbReference type="SMART" id="SM00530">
    <property type="entry name" value="HTH_XRE"/>
    <property type="match status" value="1"/>
</dbReference>
<dbReference type="InterPro" id="IPR011990">
    <property type="entry name" value="TPR-like_helical_dom_sf"/>
</dbReference>
<dbReference type="SUPFAM" id="SSF47413">
    <property type="entry name" value="lambda repressor-like DNA-binding domains"/>
    <property type="match status" value="1"/>
</dbReference>
<protein>
    <submittedName>
        <fullName evidence="2">Tetratricopeptide repeat protein</fullName>
    </submittedName>
</protein>
<keyword evidence="3" id="KW-1185">Reference proteome</keyword>
<evidence type="ECO:0000313" key="3">
    <source>
        <dbReference type="Proteomes" id="UP001500782"/>
    </source>
</evidence>
<reference evidence="2 3" key="1">
    <citation type="journal article" date="2019" name="Int. J. Syst. Evol. Microbiol.">
        <title>The Global Catalogue of Microorganisms (GCM) 10K type strain sequencing project: providing services to taxonomists for standard genome sequencing and annotation.</title>
        <authorList>
            <consortium name="The Broad Institute Genomics Platform"/>
            <consortium name="The Broad Institute Genome Sequencing Center for Infectious Disease"/>
            <person name="Wu L."/>
            <person name="Ma J."/>
        </authorList>
    </citation>
    <scope>NUCLEOTIDE SEQUENCE [LARGE SCALE GENOMIC DNA]</scope>
    <source>
        <strain evidence="2 3">JCM 9731</strain>
    </source>
</reference>
<dbReference type="InterPro" id="IPR019734">
    <property type="entry name" value="TPR_rpt"/>
</dbReference>
<dbReference type="SMART" id="SM00028">
    <property type="entry name" value="TPR"/>
    <property type="match status" value="4"/>
</dbReference>
<dbReference type="Gene3D" id="1.10.260.40">
    <property type="entry name" value="lambda repressor-like DNA-binding domains"/>
    <property type="match status" value="1"/>
</dbReference>
<dbReference type="InterPro" id="IPR010982">
    <property type="entry name" value="Lambda_DNA-bd_dom_sf"/>
</dbReference>
<feature type="domain" description="HTH cro/C1-type" evidence="1">
    <location>
        <begin position="5"/>
        <end position="58"/>
    </location>
</feature>
<gene>
    <name evidence="2" type="ORF">GCM10008967_04440</name>
</gene>
<comment type="caution">
    <text evidence="2">The sequence shown here is derived from an EMBL/GenBank/DDBJ whole genome shotgun (WGS) entry which is preliminary data.</text>
</comment>
<evidence type="ECO:0000313" key="2">
    <source>
        <dbReference type="EMBL" id="GAA0316961.1"/>
    </source>
</evidence>
<dbReference type="SUPFAM" id="SSF48452">
    <property type="entry name" value="TPR-like"/>
    <property type="match status" value="1"/>
</dbReference>
<dbReference type="InterPro" id="IPR053163">
    <property type="entry name" value="HTH-type_regulator_Rgg"/>
</dbReference>